<dbReference type="RefSeq" id="WP_216814958.1">
    <property type="nucleotide sequence ID" value="NZ_JAELVF020000001.1"/>
</dbReference>
<keyword evidence="1" id="KW-1133">Transmembrane helix</keyword>
<feature type="transmembrane region" description="Helical" evidence="1">
    <location>
        <begin position="358"/>
        <end position="377"/>
    </location>
</feature>
<feature type="transmembrane region" description="Helical" evidence="1">
    <location>
        <begin position="128"/>
        <end position="149"/>
    </location>
</feature>
<protein>
    <submittedName>
        <fullName evidence="2">Uncharacterized protein</fullName>
    </submittedName>
</protein>
<dbReference type="EMBL" id="JAELVF020000001">
    <property type="protein sequence ID" value="MBU7598381.1"/>
    <property type="molecule type" value="Genomic_DNA"/>
</dbReference>
<evidence type="ECO:0000256" key="1">
    <source>
        <dbReference type="SAM" id="Phobius"/>
    </source>
</evidence>
<keyword evidence="3" id="KW-1185">Reference proteome</keyword>
<sequence length="380" mass="40385">MSDETARRLPGNALVWTGLLGAIAILLLRMSAPAPRWDLLACVAVTLAGFAWRAHGDRASLAATLAGPYVPAPHPVRHLHLSGRWPILWRSLFATLAFSAACIAVSLAVESAFASVDGAPAPEPEAGLLTGAYLVGTFALWPFVHRAVIEDTGVATTRRALSAVREGAARQLPVQITGWSAAVHRPHYIDVHESYDFQKSGKRPSKRLVGARIPQLVPSLRLSAADGERSLFLDGPVDGELLGTALRGQQGLLHWAPSGRLEAAVQGNSAPALLELGDGRYLRGWTEESKSPQFPQGWESATVAAHPGSYRLLRPVEASVLLQRRGRRPLHFLGGAALLCLCASLLGVASAWEGGAPPLILALALLTAGFIGDSLSARRR</sequence>
<keyword evidence="1" id="KW-0472">Membrane</keyword>
<evidence type="ECO:0000313" key="3">
    <source>
        <dbReference type="Proteomes" id="UP000694501"/>
    </source>
</evidence>
<dbReference type="Proteomes" id="UP000694501">
    <property type="component" value="Unassembled WGS sequence"/>
</dbReference>
<feature type="transmembrane region" description="Helical" evidence="1">
    <location>
        <begin position="330"/>
        <end position="352"/>
    </location>
</feature>
<name>A0A949JNI5_9ACTN</name>
<gene>
    <name evidence="2" type="ORF">JGS22_012325</name>
</gene>
<organism evidence="2 3">
    <name type="scientific">Streptomyces tardus</name>
    <dbReference type="NCBI Taxonomy" id="2780544"/>
    <lineage>
        <taxon>Bacteria</taxon>
        <taxon>Bacillati</taxon>
        <taxon>Actinomycetota</taxon>
        <taxon>Actinomycetes</taxon>
        <taxon>Kitasatosporales</taxon>
        <taxon>Streptomycetaceae</taxon>
        <taxon>Streptomyces</taxon>
    </lineage>
</organism>
<accession>A0A949JNI5</accession>
<reference evidence="2" key="1">
    <citation type="submission" date="2021-06" db="EMBL/GenBank/DDBJ databases">
        <title>Sequencing of actinobacteria type strains.</title>
        <authorList>
            <person name="Nguyen G.-S."/>
            <person name="Wentzel A."/>
        </authorList>
    </citation>
    <scope>NUCLEOTIDE SEQUENCE</scope>
    <source>
        <strain evidence="2">P38-E01</strain>
    </source>
</reference>
<dbReference type="AlphaFoldDB" id="A0A949JNI5"/>
<feature type="transmembrane region" description="Helical" evidence="1">
    <location>
        <begin position="12"/>
        <end position="31"/>
    </location>
</feature>
<proteinExistence type="predicted"/>
<keyword evidence="1" id="KW-0812">Transmembrane</keyword>
<feature type="transmembrane region" description="Helical" evidence="1">
    <location>
        <begin position="37"/>
        <end position="54"/>
    </location>
</feature>
<feature type="transmembrane region" description="Helical" evidence="1">
    <location>
        <begin position="87"/>
        <end position="108"/>
    </location>
</feature>
<comment type="caution">
    <text evidence="2">The sequence shown here is derived from an EMBL/GenBank/DDBJ whole genome shotgun (WGS) entry which is preliminary data.</text>
</comment>
<evidence type="ECO:0000313" key="2">
    <source>
        <dbReference type="EMBL" id="MBU7598381.1"/>
    </source>
</evidence>
<feature type="non-terminal residue" evidence="2">
    <location>
        <position position="380"/>
    </location>
</feature>